<protein>
    <submittedName>
        <fullName evidence="1">Uncharacterized protein</fullName>
    </submittedName>
</protein>
<dbReference type="Proteomes" id="UP000317650">
    <property type="component" value="Unassembled WGS sequence"/>
</dbReference>
<evidence type="ECO:0000313" key="2">
    <source>
        <dbReference type="Proteomes" id="UP000317650"/>
    </source>
</evidence>
<dbReference type="AlphaFoldDB" id="A0A4S8I5W9"/>
<proteinExistence type="predicted"/>
<accession>A0A4S8I5W9</accession>
<organism evidence="1 2">
    <name type="scientific">Musa balbisiana</name>
    <name type="common">Banana</name>
    <dbReference type="NCBI Taxonomy" id="52838"/>
    <lineage>
        <taxon>Eukaryota</taxon>
        <taxon>Viridiplantae</taxon>
        <taxon>Streptophyta</taxon>
        <taxon>Embryophyta</taxon>
        <taxon>Tracheophyta</taxon>
        <taxon>Spermatophyta</taxon>
        <taxon>Magnoliopsida</taxon>
        <taxon>Liliopsida</taxon>
        <taxon>Zingiberales</taxon>
        <taxon>Musaceae</taxon>
        <taxon>Musa</taxon>
    </lineage>
</organism>
<comment type="caution">
    <text evidence="1">The sequence shown here is derived from an EMBL/GenBank/DDBJ whole genome shotgun (WGS) entry which is preliminary data.</text>
</comment>
<sequence length="87" mass="9887">MRCPPRHHQTLLLASIHGFPPHRHQHGSGPRTVQWRCRVVVLIEEAEHVWDQEVECYRPLGLGLFAITRSTFIVSMGGSIKSPPRQG</sequence>
<keyword evidence="2" id="KW-1185">Reference proteome</keyword>
<gene>
    <name evidence="1" type="ORF">C4D60_Mb00t07390</name>
</gene>
<name>A0A4S8I5W9_MUSBA</name>
<reference evidence="1 2" key="1">
    <citation type="journal article" date="2019" name="Nat. Plants">
        <title>Genome sequencing of Musa balbisiana reveals subgenome evolution and function divergence in polyploid bananas.</title>
        <authorList>
            <person name="Yao X."/>
        </authorList>
    </citation>
    <scope>NUCLEOTIDE SEQUENCE [LARGE SCALE GENOMIC DNA]</scope>
    <source>
        <strain evidence="2">cv. DH-PKW</strain>
        <tissue evidence="1">Leaves</tissue>
    </source>
</reference>
<dbReference type="EMBL" id="PYDT01000254">
    <property type="protein sequence ID" value="THU42929.1"/>
    <property type="molecule type" value="Genomic_DNA"/>
</dbReference>
<evidence type="ECO:0000313" key="1">
    <source>
        <dbReference type="EMBL" id="THU42929.1"/>
    </source>
</evidence>